<dbReference type="SUPFAM" id="SSF53335">
    <property type="entry name" value="S-adenosyl-L-methionine-dependent methyltransferases"/>
    <property type="match status" value="1"/>
</dbReference>
<name>X0YG39_9ZZZZ</name>
<reference evidence="1" key="1">
    <citation type="journal article" date="2014" name="Front. Microbiol.">
        <title>High frequency of phylogenetically diverse reductive dehalogenase-homologous genes in deep subseafloor sedimentary metagenomes.</title>
        <authorList>
            <person name="Kawai M."/>
            <person name="Futagami T."/>
            <person name="Toyoda A."/>
            <person name="Takaki Y."/>
            <person name="Nishi S."/>
            <person name="Hori S."/>
            <person name="Arai W."/>
            <person name="Tsubouchi T."/>
            <person name="Morono Y."/>
            <person name="Uchiyama I."/>
            <person name="Ito T."/>
            <person name="Fujiyama A."/>
            <person name="Inagaki F."/>
            <person name="Takami H."/>
        </authorList>
    </citation>
    <scope>NUCLEOTIDE SEQUENCE</scope>
    <source>
        <strain evidence="1">Expedition CK06-06</strain>
    </source>
</reference>
<organism evidence="1">
    <name type="scientific">marine sediment metagenome</name>
    <dbReference type="NCBI Taxonomy" id="412755"/>
    <lineage>
        <taxon>unclassified sequences</taxon>
        <taxon>metagenomes</taxon>
        <taxon>ecological metagenomes</taxon>
    </lineage>
</organism>
<accession>X0YG39</accession>
<dbReference type="InterPro" id="IPR029063">
    <property type="entry name" value="SAM-dependent_MTases_sf"/>
</dbReference>
<evidence type="ECO:0008006" key="2">
    <source>
        <dbReference type="Google" id="ProtNLM"/>
    </source>
</evidence>
<proteinExistence type="predicted"/>
<dbReference type="Gene3D" id="3.40.50.150">
    <property type="entry name" value="Vaccinia Virus protein VP39"/>
    <property type="match status" value="1"/>
</dbReference>
<dbReference type="CDD" id="cd02440">
    <property type="entry name" value="AdoMet_MTases"/>
    <property type="match status" value="1"/>
</dbReference>
<dbReference type="EMBL" id="BARS01048372">
    <property type="protein sequence ID" value="GAG35796.1"/>
    <property type="molecule type" value="Genomic_DNA"/>
</dbReference>
<dbReference type="AlphaFoldDB" id="X0YG39"/>
<evidence type="ECO:0000313" key="1">
    <source>
        <dbReference type="EMBL" id="GAG35796.1"/>
    </source>
</evidence>
<dbReference type="Pfam" id="PF01209">
    <property type="entry name" value="Ubie_methyltran"/>
    <property type="match status" value="1"/>
</dbReference>
<comment type="caution">
    <text evidence="1">The sequence shown here is derived from an EMBL/GenBank/DDBJ whole genome shotgun (WGS) entry which is preliminary data.</text>
</comment>
<sequence length="180" mass="20042">MSVWWEVEDALESIIEDYERVSHVISFFQDDKARRKGLKKAGPQAGVGLELGSGPGNFTPMLCEVMDGFLVCLDYSDRMLEVGRARNREHGVGYVRAIFEALPFREGIVSFAAGAFALRDTPEKERALREISFALKEGGGLLVVDIGRPNNWLVRNGLSFYMRYIVPAIGGVMAGYGYRN</sequence>
<feature type="non-terminal residue" evidence="1">
    <location>
        <position position="180"/>
    </location>
</feature>
<gene>
    <name evidence="1" type="ORF">S01H1_72514</name>
</gene>
<protein>
    <recommendedName>
        <fullName evidence="2">Methyltransferase domain-containing protein</fullName>
    </recommendedName>
</protein>